<feature type="compositionally biased region" description="Basic and acidic residues" evidence="1">
    <location>
        <begin position="14"/>
        <end position="32"/>
    </location>
</feature>
<dbReference type="Proteomes" id="UP000215199">
    <property type="component" value="Unassembled WGS sequence"/>
</dbReference>
<dbReference type="RefSeq" id="WP_093949764.1">
    <property type="nucleotide sequence ID" value="NZ_NMUL01000023.1"/>
</dbReference>
<organism evidence="3 4">
    <name type="scientific">Amycolatopsis vastitatis</name>
    <dbReference type="NCBI Taxonomy" id="1905142"/>
    <lineage>
        <taxon>Bacteria</taxon>
        <taxon>Bacillati</taxon>
        <taxon>Actinomycetota</taxon>
        <taxon>Actinomycetes</taxon>
        <taxon>Pseudonocardiales</taxon>
        <taxon>Pseudonocardiaceae</taxon>
        <taxon>Amycolatopsis</taxon>
    </lineage>
</organism>
<dbReference type="EMBL" id="NMUL01000023">
    <property type="protein sequence ID" value="OXM65537.1"/>
    <property type="molecule type" value="Genomic_DNA"/>
</dbReference>
<feature type="transmembrane region" description="Helical" evidence="2">
    <location>
        <begin position="205"/>
        <end position="229"/>
    </location>
</feature>
<feature type="transmembrane region" description="Helical" evidence="2">
    <location>
        <begin position="410"/>
        <end position="430"/>
    </location>
</feature>
<keyword evidence="4" id="KW-1185">Reference proteome</keyword>
<keyword evidence="2" id="KW-0472">Membrane</keyword>
<feature type="transmembrane region" description="Helical" evidence="2">
    <location>
        <begin position="114"/>
        <end position="132"/>
    </location>
</feature>
<feature type="transmembrane region" description="Helical" evidence="2">
    <location>
        <begin position="80"/>
        <end position="102"/>
    </location>
</feature>
<protein>
    <recommendedName>
        <fullName evidence="5">Integral membrane protein</fullName>
    </recommendedName>
</protein>
<dbReference type="OrthoDB" id="5242248at2"/>
<feature type="transmembrane region" description="Helical" evidence="2">
    <location>
        <begin position="289"/>
        <end position="315"/>
    </location>
</feature>
<feature type="transmembrane region" description="Helical" evidence="2">
    <location>
        <begin position="322"/>
        <end position="347"/>
    </location>
</feature>
<sequence>MSEPNSAARLAEPPAREPHAEPHAGPDGPARDRRGRRADLLAVAAAVVLVAAATAVGLYYNRPNSGVVIFVSSPPLFADWLPHVGPGSVFAVLIAVAVVLHGPALAARLPWRHALAAGYLASLSWIFSLAMVDGWSRGFAGHLTIPQEYLHEVPGITDIPRMLREFSSRILDFRPDSWTTHVSGHPPGATLVFVWLDRLGLHGGAWAATAVVLVGSLVAVAVPATVALLGRPEAARAVLPFAVLTPGAVWIGVSADGLFAGVTATGLALLALSAKGFTDGRRYAVPAGLAAGVLLGFGIFLSYGLVLLGLLAVAVAVLGRQWLAAALAITAALAVVGLFAWAGFWWLDGYHLVVERYYQGVALVRPYSYWVWADLAAVAVALGPAVVAALRRGLTETFLPPRRAVLADPVLLLGVAALLTIVFADVSGLSKAETERIWLPFGVWLLPMTALLPRPGRRWWLAAQAATALAVNHLLLTGW</sequence>
<feature type="transmembrane region" description="Helical" evidence="2">
    <location>
        <begin position="40"/>
        <end position="60"/>
    </location>
</feature>
<proteinExistence type="predicted"/>
<comment type="caution">
    <text evidence="3">The sequence shown here is derived from an EMBL/GenBank/DDBJ whole genome shotgun (WGS) entry which is preliminary data.</text>
</comment>
<gene>
    <name evidence="3" type="ORF">CF165_23860</name>
</gene>
<evidence type="ECO:0000256" key="2">
    <source>
        <dbReference type="SAM" id="Phobius"/>
    </source>
</evidence>
<feature type="transmembrane region" description="Helical" evidence="2">
    <location>
        <begin position="241"/>
        <end position="269"/>
    </location>
</feature>
<evidence type="ECO:0000256" key="1">
    <source>
        <dbReference type="SAM" id="MobiDB-lite"/>
    </source>
</evidence>
<feature type="region of interest" description="Disordered" evidence="1">
    <location>
        <begin position="1"/>
        <end position="33"/>
    </location>
</feature>
<name>A0A229T2R7_9PSEU</name>
<reference evidence="4" key="1">
    <citation type="submission" date="2017-07" db="EMBL/GenBank/DDBJ databases">
        <title>Comparative genome mining reveals phylogenetic distribution patterns of secondary metabolites in Amycolatopsis.</title>
        <authorList>
            <person name="Adamek M."/>
            <person name="Alanjary M."/>
            <person name="Sales-Ortells H."/>
            <person name="Goodfellow M."/>
            <person name="Bull A.T."/>
            <person name="Kalinowski J."/>
            <person name="Ziemert N."/>
        </authorList>
    </citation>
    <scope>NUCLEOTIDE SEQUENCE [LARGE SCALE GENOMIC DNA]</scope>
    <source>
        <strain evidence="4">H5</strain>
    </source>
</reference>
<keyword evidence="2" id="KW-0812">Transmembrane</keyword>
<evidence type="ECO:0000313" key="4">
    <source>
        <dbReference type="Proteomes" id="UP000215199"/>
    </source>
</evidence>
<accession>A0A229T2R7</accession>
<dbReference type="AlphaFoldDB" id="A0A229T2R7"/>
<evidence type="ECO:0000313" key="3">
    <source>
        <dbReference type="EMBL" id="OXM65537.1"/>
    </source>
</evidence>
<evidence type="ECO:0008006" key="5">
    <source>
        <dbReference type="Google" id="ProtNLM"/>
    </source>
</evidence>
<feature type="transmembrane region" description="Helical" evidence="2">
    <location>
        <begin position="436"/>
        <end position="452"/>
    </location>
</feature>
<feature type="transmembrane region" description="Helical" evidence="2">
    <location>
        <begin position="367"/>
        <end position="390"/>
    </location>
</feature>
<keyword evidence="2" id="KW-1133">Transmembrane helix</keyword>